<evidence type="ECO:0000313" key="3">
    <source>
        <dbReference type="EMBL" id="VWB24489.1"/>
    </source>
</evidence>
<reference evidence="3 5" key="2">
    <citation type="submission" date="2019-09" db="EMBL/GenBank/DDBJ databases">
        <authorList>
            <person name="Depoorter E."/>
        </authorList>
    </citation>
    <scope>NUCLEOTIDE SEQUENCE [LARGE SCALE GENOMIC DNA]</scope>
    <source>
        <strain evidence="3">LMG 24064</strain>
    </source>
</reference>
<dbReference type="GO" id="GO:0031640">
    <property type="term" value="P:killing of cells of another organism"/>
    <property type="evidence" value="ECO:0007669"/>
    <property type="project" value="InterPro"/>
</dbReference>
<dbReference type="Proteomes" id="UP000494222">
    <property type="component" value="Unassembled WGS sequence"/>
</dbReference>
<dbReference type="InterPro" id="IPR035919">
    <property type="entry name" value="EAL_sf"/>
</dbReference>
<dbReference type="AlphaFoldDB" id="A0A6H9TLB6"/>
<feature type="domain" description="EAL" evidence="1">
    <location>
        <begin position="139"/>
        <end position="378"/>
    </location>
</feature>
<dbReference type="PANTHER" id="PTHR33121">
    <property type="entry name" value="CYCLIC DI-GMP PHOSPHODIESTERASE PDEF"/>
    <property type="match status" value="1"/>
</dbReference>
<organism evidence="2 4">
    <name type="scientific">Burkholderia latens</name>
    <dbReference type="NCBI Taxonomy" id="488446"/>
    <lineage>
        <taxon>Bacteria</taxon>
        <taxon>Pseudomonadati</taxon>
        <taxon>Pseudomonadota</taxon>
        <taxon>Betaproteobacteria</taxon>
        <taxon>Burkholderiales</taxon>
        <taxon>Burkholderiaceae</taxon>
        <taxon>Burkholderia</taxon>
        <taxon>Burkholderia cepacia complex</taxon>
    </lineage>
</organism>
<gene>
    <name evidence="3" type="ORF">BLA24064_00995</name>
    <name evidence="2" type="ORF">F7R21_01685</name>
</gene>
<dbReference type="Proteomes" id="UP000430232">
    <property type="component" value="Unassembled WGS sequence"/>
</dbReference>
<reference evidence="2 4" key="1">
    <citation type="submission" date="2019-09" db="EMBL/GenBank/DDBJ databases">
        <title>Draft genome sequences of 48 bacterial type strains from the CCUG.</title>
        <authorList>
            <person name="Tunovic T."/>
            <person name="Pineiro-Iglesias B."/>
            <person name="Unosson C."/>
            <person name="Inganas E."/>
            <person name="Ohlen M."/>
            <person name="Cardew S."/>
            <person name="Jensie-Markopoulos S."/>
            <person name="Salva-Serra F."/>
            <person name="Jaen-Luchoro D."/>
            <person name="Karlsson R."/>
            <person name="Svensson-Stadler L."/>
            <person name="Chun J."/>
            <person name="Moore E."/>
        </authorList>
    </citation>
    <scope>NUCLEOTIDE SEQUENCE [LARGE SCALE GENOMIC DNA]</scope>
    <source>
        <strain evidence="2 4">CCUG 54555</strain>
    </source>
</reference>
<dbReference type="GO" id="GO:0071111">
    <property type="term" value="F:cyclic-guanylate-specific phosphodiesterase activity"/>
    <property type="evidence" value="ECO:0007669"/>
    <property type="project" value="InterPro"/>
</dbReference>
<dbReference type="InterPro" id="IPR050706">
    <property type="entry name" value="Cyclic-di-GMP_PDE-like"/>
</dbReference>
<dbReference type="SUPFAM" id="SSF141868">
    <property type="entry name" value="EAL domain-like"/>
    <property type="match status" value="1"/>
</dbReference>
<proteinExistence type="predicted"/>
<dbReference type="SMART" id="SM00052">
    <property type="entry name" value="EAL"/>
    <property type="match status" value="1"/>
</dbReference>
<dbReference type="GO" id="GO:0140911">
    <property type="term" value="F:pore-forming activity"/>
    <property type="evidence" value="ECO:0007669"/>
    <property type="project" value="InterPro"/>
</dbReference>
<name>A0A6H9TLB6_9BURK</name>
<evidence type="ECO:0000313" key="2">
    <source>
        <dbReference type="EMBL" id="KAB0644539.1"/>
    </source>
</evidence>
<accession>A0A6H9TLB6</accession>
<dbReference type="GO" id="GO:0050829">
    <property type="term" value="P:defense response to Gram-negative bacterium"/>
    <property type="evidence" value="ECO:0007669"/>
    <property type="project" value="InterPro"/>
</dbReference>
<dbReference type="PROSITE" id="PS50883">
    <property type="entry name" value="EAL"/>
    <property type="match status" value="1"/>
</dbReference>
<dbReference type="CDD" id="cd01948">
    <property type="entry name" value="EAL"/>
    <property type="match status" value="1"/>
</dbReference>
<protein>
    <submittedName>
        <fullName evidence="3">Diguanylate phosphodiesterase</fullName>
    </submittedName>
    <submittedName>
        <fullName evidence="2">EAL domain-containing protein</fullName>
    </submittedName>
</protein>
<dbReference type="EMBL" id="CABVPL010000004">
    <property type="protein sequence ID" value="VWB24489.1"/>
    <property type="molecule type" value="Genomic_DNA"/>
</dbReference>
<dbReference type="OrthoDB" id="1673646at2"/>
<dbReference type="Pfam" id="PF00563">
    <property type="entry name" value="EAL"/>
    <property type="match status" value="1"/>
</dbReference>
<evidence type="ECO:0000259" key="1">
    <source>
        <dbReference type="PROSITE" id="PS50883"/>
    </source>
</evidence>
<keyword evidence="4" id="KW-1185">Reference proteome</keyword>
<dbReference type="GO" id="GO:0016020">
    <property type="term" value="C:membrane"/>
    <property type="evidence" value="ECO:0007669"/>
    <property type="project" value="InterPro"/>
</dbReference>
<dbReference type="Gene3D" id="3.20.20.450">
    <property type="entry name" value="EAL domain"/>
    <property type="match status" value="1"/>
</dbReference>
<dbReference type="InterPro" id="IPR001633">
    <property type="entry name" value="EAL_dom"/>
</dbReference>
<dbReference type="EMBL" id="VZOJ01000002">
    <property type="protein sequence ID" value="KAB0644539.1"/>
    <property type="molecule type" value="Genomic_DNA"/>
</dbReference>
<evidence type="ECO:0000313" key="5">
    <source>
        <dbReference type="Proteomes" id="UP000494222"/>
    </source>
</evidence>
<sequence>MGGDLLRRFSQRFLFGSAFMNATCVSGADVERAMRLTGTGCEMFSSADGRTAWHERCGGALEQIARDLAERAFVLSEEGGYGAGSDLEGRQRYLLAREWVQTLGRGVSQYTPMAHGGSKGSEFDNAVPGCDLDASVRRDLHIATAAYEALSRGDVVLRRRPIRGLGDPTKVLYQECETHLSFKSSDGPFRSADIFSAMERLGLTNRIDCHVVEMAIASLASNPDLALGVNISGKSAVETKWWEPLFISLEKFPDVACRLTIEISERAKCVPNHTRRFRNRLRHLKCRVAIDDFGAGFGLSSSIELREPDIVKIDSSILRRASETGVRRLRGLVRLASELASIVVVDGVESEMDLHMAGEAGAHWIQGGYFACPFGTRI</sequence>
<dbReference type="PROSITE" id="PS00276">
    <property type="entry name" value="CHANNEL_COLICIN"/>
    <property type="match status" value="1"/>
</dbReference>
<evidence type="ECO:0000313" key="4">
    <source>
        <dbReference type="Proteomes" id="UP000430232"/>
    </source>
</evidence>
<dbReference type="PANTHER" id="PTHR33121:SF23">
    <property type="entry name" value="CYCLIC DI-GMP PHOSPHODIESTERASE PDEB"/>
    <property type="match status" value="1"/>
</dbReference>
<dbReference type="InterPro" id="IPR000293">
    <property type="entry name" value="Channel_colicin_C"/>
</dbReference>